<dbReference type="EMBL" id="BAAADS010000015">
    <property type="protein sequence ID" value="GAA0604274.1"/>
    <property type="molecule type" value="Genomic_DNA"/>
</dbReference>
<organism evidence="1 2">
    <name type="scientific">Virgibacillus siamensis</name>
    <dbReference type="NCBI Taxonomy" id="480071"/>
    <lineage>
        <taxon>Bacteria</taxon>
        <taxon>Bacillati</taxon>
        <taxon>Bacillota</taxon>
        <taxon>Bacilli</taxon>
        <taxon>Bacillales</taxon>
        <taxon>Bacillaceae</taxon>
        <taxon>Virgibacillus</taxon>
    </lineage>
</organism>
<dbReference type="Gene3D" id="1.10.340.30">
    <property type="entry name" value="Hypothetical protein, domain 2"/>
    <property type="match status" value="1"/>
</dbReference>
<dbReference type="InterPro" id="IPR004597">
    <property type="entry name" value="Tag"/>
</dbReference>
<evidence type="ECO:0000313" key="1">
    <source>
        <dbReference type="EMBL" id="GAA0604274.1"/>
    </source>
</evidence>
<evidence type="ECO:0000313" key="2">
    <source>
        <dbReference type="Proteomes" id="UP001500866"/>
    </source>
</evidence>
<gene>
    <name evidence="1" type="ORF">GCM10009001_21820</name>
</gene>
<dbReference type="InterPro" id="IPR005019">
    <property type="entry name" value="Adenine_glyco"/>
</dbReference>
<name>A0ABN1G541_9BACI</name>
<dbReference type="Pfam" id="PF03352">
    <property type="entry name" value="Adenine_glyco"/>
    <property type="match status" value="1"/>
</dbReference>
<dbReference type="InterPro" id="IPR011257">
    <property type="entry name" value="DNA_glycosylase"/>
</dbReference>
<comment type="caution">
    <text evidence="1">The sequence shown here is derived from an EMBL/GenBank/DDBJ whole genome shotgun (WGS) entry which is preliminary data.</text>
</comment>
<proteinExistence type="predicted"/>
<dbReference type="SUPFAM" id="SSF48150">
    <property type="entry name" value="DNA-glycosylase"/>
    <property type="match status" value="1"/>
</dbReference>
<reference evidence="1 2" key="1">
    <citation type="journal article" date="2019" name="Int. J. Syst. Evol. Microbiol.">
        <title>The Global Catalogue of Microorganisms (GCM) 10K type strain sequencing project: providing services to taxonomists for standard genome sequencing and annotation.</title>
        <authorList>
            <consortium name="The Broad Institute Genomics Platform"/>
            <consortium name="The Broad Institute Genome Sequencing Center for Infectious Disease"/>
            <person name="Wu L."/>
            <person name="Ma J."/>
        </authorList>
    </citation>
    <scope>NUCLEOTIDE SEQUENCE [LARGE SCALE GENOMIC DNA]</scope>
    <source>
        <strain evidence="1 2">JCM 15395</strain>
    </source>
</reference>
<dbReference type="RefSeq" id="WP_343812963.1">
    <property type="nucleotide sequence ID" value="NZ_BAAADS010000015.1"/>
</dbReference>
<sequence length="189" mass="22612">MDKNRCEWVTNEQIYIDYHDYEWGKPTHDDQELFEMLLLEGAQAGLSWITILKRRDNYRKAFDHFDPVKVSQYDDWKREELLQDEGIIRNKLKVNAFINNARQFLKIQEEYGSFDSYIWQFVGGEPVLNNWKRHEDVPDFTDESKQMSKDLKKRGFKFVGPTICYAFMQSTGMVNDHTKDCFLYHGNTE</sequence>
<dbReference type="PANTHER" id="PTHR30037:SF4">
    <property type="entry name" value="DNA-3-METHYLADENINE GLYCOSYLASE I"/>
    <property type="match status" value="1"/>
</dbReference>
<keyword evidence="2" id="KW-1185">Reference proteome</keyword>
<protein>
    <submittedName>
        <fullName evidence="1">DNA-3-methyladenine glycosylase I</fullName>
    </submittedName>
</protein>
<dbReference type="InterPro" id="IPR052891">
    <property type="entry name" value="DNA-3mA_glycosylase"/>
</dbReference>
<dbReference type="Proteomes" id="UP001500866">
    <property type="component" value="Unassembled WGS sequence"/>
</dbReference>
<dbReference type="NCBIfam" id="TIGR00624">
    <property type="entry name" value="tag"/>
    <property type="match status" value="1"/>
</dbReference>
<dbReference type="PANTHER" id="PTHR30037">
    <property type="entry name" value="DNA-3-METHYLADENINE GLYCOSYLASE 1"/>
    <property type="match status" value="1"/>
</dbReference>
<accession>A0ABN1G541</accession>